<dbReference type="CDD" id="cd00586">
    <property type="entry name" value="4HBT"/>
    <property type="match status" value="1"/>
</dbReference>
<name>A0ABW5JYJ3_9FLAO</name>
<comment type="caution">
    <text evidence="3">The sequence shown here is derived from an EMBL/GenBank/DDBJ whole genome shotgun (WGS) entry which is preliminary data.</text>
</comment>
<evidence type="ECO:0000256" key="1">
    <source>
        <dbReference type="ARBA" id="ARBA00005953"/>
    </source>
</evidence>
<evidence type="ECO:0000313" key="3">
    <source>
        <dbReference type="EMBL" id="MFD2541724.1"/>
    </source>
</evidence>
<dbReference type="InterPro" id="IPR050563">
    <property type="entry name" value="4-hydroxybenzoyl-CoA_TE"/>
</dbReference>
<gene>
    <name evidence="3" type="ORF">ACFSSB_05275</name>
</gene>
<dbReference type="SUPFAM" id="SSF54637">
    <property type="entry name" value="Thioesterase/thiol ester dehydrase-isomerase"/>
    <property type="match status" value="1"/>
</dbReference>
<dbReference type="Gene3D" id="3.10.129.10">
    <property type="entry name" value="Hotdog Thioesterase"/>
    <property type="match status" value="1"/>
</dbReference>
<evidence type="ECO:0000313" key="4">
    <source>
        <dbReference type="Proteomes" id="UP001597467"/>
    </source>
</evidence>
<proteinExistence type="inferred from homology"/>
<keyword evidence="4" id="KW-1185">Reference proteome</keyword>
<protein>
    <submittedName>
        <fullName evidence="3">Acyl-CoA thioesterase</fullName>
        <ecNumber evidence="3">3.1.2.-</ecNumber>
    </submittedName>
</protein>
<accession>A0ABW5JYJ3</accession>
<keyword evidence="2 3" id="KW-0378">Hydrolase</keyword>
<dbReference type="PANTHER" id="PTHR31793:SF27">
    <property type="entry name" value="NOVEL THIOESTERASE SUPERFAMILY DOMAIN AND SAPOSIN A-TYPE DOMAIN CONTAINING PROTEIN (0610012H03RIK)"/>
    <property type="match status" value="1"/>
</dbReference>
<dbReference type="InterPro" id="IPR029069">
    <property type="entry name" value="HotDog_dom_sf"/>
</dbReference>
<dbReference type="PANTHER" id="PTHR31793">
    <property type="entry name" value="4-HYDROXYBENZOYL-COA THIOESTERASE FAMILY MEMBER"/>
    <property type="match status" value="1"/>
</dbReference>
<sequence>MKPFETTIVVDEHDLDELNHVNNVRYVQWVNDIAKLNWNTVATSSIKENYFWVLISHHIDYKQAALLNDTVVIKTYVTKAQGVTSTRIVEMFNKNTSKLLAKSETNWCLISRKTQKPARITPEINSLFF</sequence>
<reference evidence="4" key="1">
    <citation type="journal article" date="2019" name="Int. J. Syst. Evol. Microbiol.">
        <title>The Global Catalogue of Microorganisms (GCM) 10K type strain sequencing project: providing services to taxonomists for standard genome sequencing and annotation.</title>
        <authorList>
            <consortium name="The Broad Institute Genomics Platform"/>
            <consortium name="The Broad Institute Genome Sequencing Center for Infectious Disease"/>
            <person name="Wu L."/>
            <person name="Ma J."/>
        </authorList>
    </citation>
    <scope>NUCLEOTIDE SEQUENCE [LARGE SCALE GENOMIC DNA]</scope>
    <source>
        <strain evidence="4">KCTC 42808</strain>
    </source>
</reference>
<dbReference type="Proteomes" id="UP001597467">
    <property type="component" value="Unassembled WGS sequence"/>
</dbReference>
<dbReference type="Pfam" id="PF13279">
    <property type="entry name" value="4HBT_2"/>
    <property type="match status" value="1"/>
</dbReference>
<organism evidence="3 4">
    <name type="scientific">Lacinutrix gracilariae</name>
    <dbReference type="NCBI Taxonomy" id="1747198"/>
    <lineage>
        <taxon>Bacteria</taxon>
        <taxon>Pseudomonadati</taxon>
        <taxon>Bacteroidota</taxon>
        <taxon>Flavobacteriia</taxon>
        <taxon>Flavobacteriales</taxon>
        <taxon>Flavobacteriaceae</taxon>
        <taxon>Lacinutrix</taxon>
    </lineage>
</organism>
<comment type="similarity">
    <text evidence="1">Belongs to the 4-hydroxybenzoyl-CoA thioesterase family.</text>
</comment>
<dbReference type="EC" id="3.1.2.-" evidence="3"/>
<evidence type="ECO:0000256" key="2">
    <source>
        <dbReference type="ARBA" id="ARBA00022801"/>
    </source>
</evidence>
<dbReference type="EMBL" id="JBHULM010000007">
    <property type="protein sequence ID" value="MFD2541724.1"/>
    <property type="molecule type" value="Genomic_DNA"/>
</dbReference>
<dbReference type="RefSeq" id="WP_379901724.1">
    <property type="nucleotide sequence ID" value="NZ_JBHULM010000007.1"/>
</dbReference>
<dbReference type="GO" id="GO:0016787">
    <property type="term" value="F:hydrolase activity"/>
    <property type="evidence" value="ECO:0007669"/>
    <property type="project" value="UniProtKB-KW"/>
</dbReference>